<gene>
    <name evidence="1" type="ORF">HNQ67_000428</name>
</gene>
<dbReference type="Proteomes" id="UP000566663">
    <property type="component" value="Unassembled WGS sequence"/>
</dbReference>
<dbReference type="AlphaFoldDB" id="A0A7W8HVZ3"/>
<sequence>MTPFPPSESVAFLLEGDASISQVVFNATNMLFRLANGCQIDVELGLTYVSGAGVVFTYDSEWFRTEAVHILPLIDKKIVAVETADLEMVLSFENGAKLIVRSDVGPYEAGAVLGPNDSRLGFYF</sequence>
<organism evidence="1 2">
    <name type="scientific">Brevundimonas basaltis</name>
    <dbReference type="NCBI Taxonomy" id="472166"/>
    <lineage>
        <taxon>Bacteria</taxon>
        <taxon>Pseudomonadati</taxon>
        <taxon>Pseudomonadota</taxon>
        <taxon>Alphaproteobacteria</taxon>
        <taxon>Caulobacterales</taxon>
        <taxon>Caulobacteraceae</taxon>
        <taxon>Brevundimonas</taxon>
    </lineage>
</organism>
<reference evidence="1 2" key="1">
    <citation type="submission" date="2020-08" db="EMBL/GenBank/DDBJ databases">
        <title>Genomic Encyclopedia of Type Strains, Phase IV (KMG-IV): sequencing the most valuable type-strain genomes for metagenomic binning, comparative biology and taxonomic classification.</title>
        <authorList>
            <person name="Goeker M."/>
        </authorList>
    </citation>
    <scope>NUCLEOTIDE SEQUENCE [LARGE SCALE GENOMIC DNA]</scope>
    <source>
        <strain evidence="1 2">DSM 25335</strain>
    </source>
</reference>
<comment type="caution">
    <text evidence="1">The sequence shown here is derived from an EMBL/GenBank/DDBJ whole genome shotgun (WGS) entry which is preliminary data.</text>
</comment>
<protein>
    <submittedName>
        <fullName evidence="1">Uncharacterized protein</fullName>
    </submittedName>
</protein>
<name>A0A7W8HVZ3_9CAUL</name>
<keyword evidence="2" id="KW-1185">Reference proteome</keyword>
<evidence type="ECO:0000313" key="1">
    <source>
        <dbReference type="EMBL" id="MBB5290932.1"/>
    </source>
</evidence>
<accession>A0A7W8HVZ3</accession>
<evidence type="ECO:0000313" key="2">
    <source>
        <dbReference type="Proteomes" id="UP000566663"/>
    </source>
</evidence>
<dbReference type="EMBL" id="JACHFZ010000001">
    <property type="protein sequence ID" value="MBB5290932.1"/>
    <property type="molecule type" value="Genomic_DNA"/>
</dbReference>
<proteinExistence type="predicted"/>
<dbReference type="RefSeq" id="WP_183251876.1">
    <property type="nucleotide sequence ID" value="NZ_BAAAFF010000004.1"/>
</dbReference>